<dbReference type="Proteomes" id="UP001180556">
    <property type="component" value="Unassembled WGS sequence"/>
</dbReference>
<feature type="compositionally biased region" description="Basic and acidic residues" evidence="1">
    <location>
        <begin position="1"/>
        <end position="11"/>
    </location>
</feature>
<evidence type="ECO:0000313" key="3">
    <source>
        <dbReference type="Proteomes" id="UP001180556"/>
    </source>
</evidence>
<comment type="caution">
    <text evidence="2">The sequence shown here is derived from an EMBL/GenBank/DDBJ whole genome shotgun (WGS) entry which is preliminary data.</text>
</comment>
<feature type="region of interest" description="Disordered" evidence="1">
    <location>
        <begin position="594"/>
        <end position="620"/>
    </location>
</feature>
<protein>
    <recommendedName>
        <fullName evidence="4">Minor tail protein</fullName>
    </recommendedName>
</protein>
<feature type="compositionally biased region" description="Pro residues" evidence="1">
    <location>
        <begin position="608"/>
        <end position="620"/>
    </location>
</feature>
<organism evidence="2 3">
    <name type="scientific">Streptomyces stephensoniae</name>
    <dbReference type="NCBI Taxonomy" id="3375367"/>
    <lineage>
        <taxon>Bacteria</taxon>
        <taxon>Bacillati</taxon>
        <taxon>Actinomycetota</taxon>
        <taxon>Actinomycetes</taxon>
        <taxon>Kitasatosporales</taxon>
        <taxon>Streptomycetaceae</taxon>
        <taxon>Streptomyces</taxon>
    </lineage>
</organism>
<proteinExistence type="predicted"/>
<evidence type="ECO:0000256" key="1">
    <source>
        <dbReference type="SAM" id="MobiDB-lite"/>
    </source>
</evidence>
<sequence>MSALDGAERLRQPARVPRPDGAFSSGASWANWAASPVWVVDHLLRAAGIHTAPPPRPTSILHVPFHGGTAPSIGYLESMGAGWDLWTKDVVPFESAAEGGLDYLATAVYVPELLPVTRRSDGLWFEVWTDTRRNWPLQESLIQFQSSWEASAGGTTHYTALRVNFSTGALVAYCGTNADVTKNASVSWTWNPLKTPGCFHIGVWLTFSATGAPSFVPVVTPRDGSPQALNAGTFSNFPVPTGAMVTTSFGVQNMRAECFQVSQHTARPTTRAEVTQTGTWQRTASLDTPVFPLRAIPNVSGSAWDVITEIARATLATAEFDSDGYFRWRNHTRWTTAPTTPHVTVTSRRELAKLTATEEIDACRNHCTVKWQNWARVVASNIDTVRDSPSPIAIAAGATLTRSIPVDDDMLDPRAPRTAATDGAGSPNRISIRATTATTSAAVLGAVEVRVTRAGGMVTLTARNRSAATVYYHGASLLSLWTSDANKPVPSLWSAWNTNSQALYGVQTYEHDVKGWIQDSVSGRALAEALRNAGSFPPPLLQQVEILPDPRIELGDVVRVVDLTGAQIRTLAWVIGIRTSGSDGHVTQILTLRGTATNGTPADTGLTPDPPTRPGAPPPL</sequence>
<feature type="region of interest" description="Disordered" evidence="1">
    <location>
        <begin position="406"/>
        <end position="429"/>
    </location>
</feature>
<evidence type="ECO:0000313" key="2">
    <source>
        <dbReference type="EMBL" id="MDT0488891.1"/>
    </source>
</evidence>
<evidence type="ECO:0008006" key="4">
    <source>
        <dbReference type="Google" id="ProtNLM"/>
    </source>
</evidence>
<dbReference type="EMBL" id="JAVRFG010000001">
    <property type="protein sequence ID" value="MDT0488891.1"/>
    <property type="molecule type" value="Genomic_DNA"/>
</dbReference>
<accession>A0ABU2VTI3</accession>
<gene>
    <name evidence="2" type="ORF">RM717_00040</name>
</gene>
<keyword evidence="3" id="KW-1185">Reference proteome</keyword>
<dbReference type="RefSeq" id="WP_311594801.1">
    <property type="nucleotide sequence ID" value="NZ_JAVRFG010000001.1"/>
</dbReference>
<name>A0ABU2VTI3_9ACTN</name>
<reference evidence="3" key="1">
    <citation type="submission" date="2023-07" db="EMBL/GenBank/DDBJ databases">
        <title>30 novel species of actinomycetes from the DSMZ collection.</title>
        <authorList>
            <person name="Nouioui I."/>
        </authorList>
    </citation>
    <scope>NUCLEOTIDE SEQUENCE [LARGE SCALE GENOMIC DNA]</scope>
    <source>
        <strain evidence="3">DSM 40932</strain>
    </source>
</reference>
<feature type="region of interest" description="Disordered" evidence="1">
    <location>
        <begin position="1"/>
        <end position="21"/>
    </location>
</feature>